<reference evidence="2 3" key="1">
    <citation type="submission" date="2022-07" db="EMBL/GenBank/DDBJ databases">
        <title>Genome sequence of Terrisporobacter mayombei DSM6539.</title>
        <authorList>
            <person name="Boeer T."/>
            <person name="Bengelsdorf F.R."/>
            <person name="Daniel R."/>
            <person name="Poehlein A."/>
        </authorList>
    </citation>
    <scope>NUCLEOTIDE SEQUENCE [LARGE SCALE GENOMIC DNA]</scope>
    <source>
        <strain evidence="2 3">DSM 6539</strain>
    </source>
</reference>
<accession>A0ABY9PX12</accession>
<evidence type="ECO:0000313" key="3">
    <source>
        <dbReference type="Proteomes" id="UP001235030"/>
    </source>
</evidence>
<proteinExistence type="predicted"/>
<dbReference type="RefSeq" id="WP_228106642.1">
    <property type="nucleotide sequence ID" value="NZ_CP101637.1"/>
</dbReference>
<sequence length="730" mass="80580">MTTLEDKQTEYKSSKAQLVSIIGSIVATGELTEEQKEQIDSLTNIYNTKKSEVQKDIEETKESYNGSKFDYLQNQIYNLKSSIINNDDNIQFSVSGTVDNEESITQITLNLDGITQRVGGLEKTNNVVDMKNQYYLSTSKFELVGGTWKDTLPTPQEQEGKFLWIKTISIRTDETTTETSPICISAQDGLNGVNGVTYYTWIKYANDASGTGLSDSPTGKTYIGFAYNKTTATESTIASDYTWSLIQGAKGDTGVAGAKGTDGITYYTWIKYSDNANGNPCYDIPTSTTKYIGISPNQTTATESSDYTKYTWSKFQGDQGVKGDTGATGQQGVSVTSVILQYAKNTNTTTAPTTGWDTVMPTYAEGYYLWIRTGVKYSNATDYVYSVPVCDQSWKANAEVYSQYKQLKNQFNWIVKEGTNASDMKLTAEMLKLVTDNVIIEAKKIELNGSININDGTFRVATNGNTKIGGLCDHNNSDGTSRGVFEVTSNGNAYFRNKTNGEIYTYIEDGRIKVKNKNDIITFDDGITSSNVLCLRAAKNEGSSPGTGGKIILSCNGGDDTTLDLRSLIYYKDSNGNYILSHRSSGSNTGVWLGSPSYMMNVVYAINGVKTSSDRTFKENIVYVSNEFKNKCLEFISNDYALTEYNYLEDNKTKLSAVAQDLIANEDGSNNEIGQLIVDCEEAFENQASLTMNQTQLLNIVIGAFQEHVRVTNDEINELKARLDKYESIA</sequence>
<name>A0ABY9PX12_9FIRM</name>
<keyword evidence="3" id="KW-1185">Reference proteome</keyword>
<protein>
    <recommendedName>
        <fullName evidence="1">Peptidase S74 domain-containing protein</fullName>
    </recommendedName>
</protein>
<dbReference type="EMBL" id="CP101637">
    <property type="protein sequence ID" value="WMT79919.1"/>
    <property type="molecule type" value="Genomic_DNA"/>
</dbReference>
<feature type="domain" description="Peptidase S74" evidence="1">
    <location>
        <begin position="613"/>
        <end position="723"/>
    </location>
</feature>
<organism evidence="2 3">
    <name type="scientific">Terrisporobacter mayombei</name>
    <dbReference type="NCBI Taxonomy" id="1541"/>
    <lineage>
        <taxon>Bacteria</taxon>
        <taxon>Bacillati</taxon>
        <taxon>Bacillota</taxon>
        <taxon>Clostridia</taxon>
        <taxon>Peptostreptococcales</taxon>
        <taxon>Peptostreptococcaceae</taxon>
        <taxon>Terrisporobacter</taxon>
    </lineage>
</organism>
<dbReference type="InterPro" id="IPR030392">
    <property type="entry name" value="S74_ICA"/>
</dbReference>
<gene>
    <name evidence="2" type="ORF">TEMA_01900</name>
</gene>
<dbReference type="PROSITE" id="PS51688">
    <property type="entry name" value="ICA"/>
    <property type="match status" value="1"/>
</dbReference>
<evidence type="ECO:0000313" key="2">
    <source>
        <dbReference type="EMBL" id="WMT79919.1"/>
    </source>
</evidence>
<evidence type="ECO:0000259" key="1">
    <source>
        <dbReference type="PROSITE" id="PS51688"/>
    </source>
</evidence>
<dbReference type="Proteomes" id="UP001235030">
    <property type="component" value="Chromosome"/>
</dbReference>